<feature type="transmembrane region" description="Helical" evidence="9">
    <location>
        <begin position="137"/>
        <end position="158"/>
    </location>
</feature>
<name>A0A7C2PFK1_9PLAN</name>
<dbReference type="PROSITE" id="PS50893">
    <property type="entry name" value="ABC_TRANSPORTER_2"/>
    <property type="match status" value="1"/>
</dbReference>
<keyword evidence="4 9" id="KW-0812">Transmembrane</keyword>
<dbReference type="PROSITE" id="PS50929">
    <property type="entry name" value="ABC_TM1F"/>
    <property type="match status" value="1"/>
</dbReference>
<dbReference type="InterPro" id="IPR017871">
    <property type="entry name" value="ABC_transporter-like_CS"/>
</dbReference>
<dbReference type="GO" id="GO:0005524">
    <property type="term" value="F:ATP binding"/>
    <property type="evidence" value="ECO:0007669"/>
    <property type="project" value="UniProtKB-KW"/>
</dbReference>
<evidence type="ECO:0000313" key="12">
    <source>
        <dbReference type="EMBL" id="HEN14257.1"/>
    </source>
</evidence>
<dbReference type="InterPro" id="IPR039421">
    <property type="entry name" value="Type_1_exporter"/>
</dbReference>
<feature type="domain" description="ABC transmembrane type-1" evidence="11">
    <location>
        <begin position="122"/>
        <end position="396"/>
    </location>
</feature>
<dbReference type="PANTHER" id="PTHR43394:SF1">
    <property type="entry name" value="ATP-BINDING CASSETTE SUB-FAMILY B MEMBER 10, MITOCHONDRIAL"/>
    <property type="match status" value="1"/>
</dbReference>
<dbReference type="AlphaFoldDB" id="A0A7C2PFK1"/>
<dbReference type="InterPro" id="IPR027417">
    <property type="entry name" value="P-loop_NTPase"/>
</dbReference>
<proteinExistence type="predicted"/>
<comment type="subcellular location">
    <subcellularLocation>
        <location evidence="1">Cell membrane</location>
        <topology evidence="1">Multi-pass membrane protein</topology>
    </subcellularLocation>
</comment>
<dbReference type="InterPro" id="IPR011527">
    <property type="entry name" value="ABC1_TM_dom"/>
</dbReference>
<evidence type="ECO:0000256" key="9">
    <source>
        <dbReference type="SAM" id="Phobius"/>
    </source>
</evidence>
<evidence type="ECO:0000259" key="10">
    <source>
        <dbReference type="PROSITE" id="PS50893"/>
    </source>
</evidence>
<dbReference type="EMBL" id="DSOK01000067">
    <property type="protein sequence ID" value="HEN14257.1"/>
    <property type="molecule type" value="Genomic_DNA"/>
</dbReference>
<dbReference type="Pfam" id="PF00664">
    <property type="entry name" value="ABC_membrane"/>
    <property type="match status" value="1"/>
</dbReference>
<dbReference type="PROSITE" id="PS00211">
    <property type="entry name" value="ABC_TRANSPORTER_1"/>
    <property type="match status" value="1"/>
</dbReference>
<evidence type="ECO:0000256" key="2">
    <source>
        <dbReference type="ARBA" id="ARBA00022448"/>
    </source>
</evidence>
<evidence type="ECO:0000256" key="6">
    <source>
        <dbReference type="ARBA" id="ARBA00022840"/>
    </source>
</evidence>
<dbReference type="PANTHER" id="PTHR43394">
    <property type="entry name" value="ATP-DEPENDENT PERMEASE MDL1, MITOCHONDRIAL"/>
    <property type="match status" value="1"/>
</dbReference>
<dbReference type="GO" id="GO:0005886">
    <property type="term" value="C:plasma membrane"/>
    <property type="evidence" value="ECO:0007669"/>
    <property type="project" value="UniProtKB-SubCell"/>
</dbReference>
<evidence type="ECO:0000256" key="5">
    <source>
        <dbReference type="ARBA" id="ARBA00022741"/>
    </source>
</evidence>
<evidence type="ECO:0000256" key="7">
    <source>
        <dbReference type="ARBA" id="ARBA00022989"/>
    </source>
</evidence>
<dbReference type="SMART" id="SM00382">
    <property type="entry name" value="AAA"/>
    <property type="match status" value="1"/>
</dbReference>
<keyword evidence="7 9" id="KW-1133">Transmembrane helix</keyword>
<reference evidence="12" key="1">
    <citation type="journal article" date="2020" name="mSystems">
        <title>Genome- and Community-Level Interaction Insights into Carbon Utilization and Element Cycling Functions of Hydrothermarchaeota in Hydrothermal Sediment.</title>
        <authorList>
            <person name="Zhou Z."/>
            <person name="Liu Y."/>
            <person name="Xu W."/>
            <person name="Pan J."/>
            <person name="Luo Z.H."/>
            <person name="Li M."/>
        </authorList>
    </citation>
    <scope>NUCLEOTIDE SEQUENCE [LARGE SCALE GENOMIC DNA]</scope>
    <source>
        <strain evidence="12">SpSt-339</strain>
    </source>
</reference>
<dbReference type="Pfam" id="PF00005">
    <property type="entry name" value="ABC_tran"/>
    <property type="match status" value="1"/>
</dbReference>
<keyword evidence="6 12" id="KW-0067">ATP-binding</keyword>
<dbReference type="SUPFAM" id="SSF52540">
    <property type="entry name" value="P-loop containing nucleoside triphosphate hydrolases"/>
    <property type="match status" value="1"/>
</dbReference>
<dbReference type="InterPro" id="IPR036640">
    <property type="entry name" value="ABC1_TM_sf"/>
</dbReference>
<protein>
    <submittedName>
        <fullName evidence="12">ABC transporter ATP-binding protein</fullName>
    </submittedName>
</protein>
<keyword evidence="2" id="KW-0813">Transport</keyword>
<gene>
    <name evidence="12" type="ORF">ENQ76_02145</name>
</gene>
<evidence type="ECO:0000256" key="4">
    <source>
        <dbReference type="ARBA" id="ARBA00022692"/>
    </source>
</evidence>
<dbReference type="InterPro" id="IPR003439">
    <property type="entry name" value="ABC_transporter-like_ATP-bd"/>
</dbReference>
<evidence type="ECO:0000256" key="1">
    <source>
        <dbReference type="ARBA" id="ARBA00004651"/>
    </source>
</evidence>
<evidence type="ECO:0000259" key="11">
    <source>
        <dbReference type="PROSITE" id="PS50929"/>
    </source>
</evidence>
<organism evidence="12">
    <name type="scientific">Schlesneria paludicola</name>
    <dbReference type="NCBI Taxonomy" id="360056"/>
    <lineage>
        <taxon>Bacteria</taxon>
        <taxon>Pseudomonadati</taxon>
        <taxon>Planctomycetota</taxon>
        <taxon>Planctomycetia</taxon>
        <taxon>Planctomycetales</taxon>
        <taxon>Planctomycetaceae</taxon>
        <taxon>Schlesneria</taxon>
    </lineage>
</organism>
<keyword evidence="5" id="KW-0547">Nucleotide-binding</keyword>
<evidence type="ECO:0000256" key="8">
    <source>
        <dbReference type="ARBA" id="ARBA00023136"/>
    </source>
</evidence>
<dbReference type="Gene3D" id="3.40.50.300">
    <property type="entry name" value="P-loop containing nucleotide triphosphate hydrolases"/>
    <property type="match status" value="1"/>
</dbReference>
<feature type="transmembrane region" description="Helical" evidence="9">
    <location>
        <begin position="241"/>
        <end position="260"/>
    </location>
</feature>
<sequence length="678" mass="74912">MHSLLNLWPFVSRQQRRIGMAFVVALVASLLWGLAMLLAFPVTKVLLEQQSLADYVDAEIQTARSEIAKQSARIARQDDLLAQWPQPNPQPDSKYVEALRDRARCQATLSAATRREWWFVQLQSWLMPYVPEDRFDTLALLFGLLLVVTVLHGGAVYLQEIWIGQVVQLSMRSLRARLFRRTLRLDAQTLAVEGTAALMSRFTNDLAGIAQGLTLLGGKIVLEPLKAGICLASAFAVNWRLTLLSLVCAPLAALLFQHFGSRLKRASRRQMETVARLYQVLQETFASFRVVTAFGNPRHHRLRLYRENRSYYRKAMQISRIDAAVNPTVELLGVTAACLAILPGAYLVLRQETGIAGVRLTDLEMDLASLALLYSLLGGILDPARKLSSAFSRLKKASAACGRVFDWMHRTTLVPEAETADRTVRHSVSLEFDRVTFRYHGGGQPARHAVLQDVSLTIPFGEVVAIVGGNGSGKSTLAGLLPRFYDPQEGSVRIDGIDIRSMTLRELRQQIGWVPQESMLFDGTVADNIAVGCPGATREQIEAAARLAHVWDFASAWPQGLDSPIGDGGNRLSGGQRQRIAVARAMLRDPAVLILDEATSAIDAHSEFLIQSALKEYCTNRTTLVITHLLTDALLEFVTRVVVLDQGRLLAVGTHAQLLATCPPYAALYQAHQARRAA</sequence>
<feature type="domain" description="ABC transporter" evidence="10">
    <location>
        <begin position="430"/>
        <end position="671"/>
    </location>
</feature>
<evidence type="ECO:0000256" key="3">
    <source>
        <dbReference type="ARBA" id="ARBA00022475"/>
    </source>
</evidence>
<dbReference type="Gene3D" id="1.20.1560.10">
    <property type="entry name" value="ABC transporter type 1, transmembrane domain"/>
    <property type="match status" value="1"/>
</dbReference>
<dbReference type="GO" id="GO:0016887">
    <property type="term" value="F:ATP hydrolysis activity"/>
    <property type="evidence" value="ECO:0007669"/>
    <property type="project" value="InterPro"/>
</dbReference>
<keyword evidence="3" id="KW-1003">Cell membrane</keyword>
<dbReference type="SUPFAM" id="SSF90123">
    <property type="entry name" value="ABC transporter transmembrane region"/>
    <property type="match status" value="1"/>
</dbReference>
<comment type="caution">
    <text evidence="12">The sequence shown here is derived from an EMBL/GenBank/DDBJ whole genome shotgun (WGS) entry which is preliminary data.</text>
</comment>
<dbReference type="InterPro" id="IPR003593">
    <property type="entry name" value="AAA+_ATPase"/>
</dbReference>
<dbReference type="FunFam" id="3.40.50.300:FF:000221">
    <property type="entry name" value="Multidrug ABC transporter ATP-binding protein"/>
    <property type="match status" value="1"/>
</dbReference>
<dbReference type="GO" id="GO:0015421">
    <property type="term" value="F:ABC-type oligopeptide transporter activity"/>
    <property type="evidence" value="ECO:0007669"/>
    <property type="project" value="TreeGrafter"/>
</dbReference>
<keyword evidence="8 9" id="KW-0472">Membrane</keyword>
<feature type="transmembrane region" description="Helical" evidence="9">
    <location>
        <begin position="20"/>
        <end position="40"/>
    </location>
</feature>
<accession>A0A7C2PFK1</accession>